<protein>
    <submittedName>
        <fullName evidence="3">Uncharacterized protein</fullName>
    </submittedName>
</protein>
<keyword evidence="2" id="KW-1133">Transmembrane helix</keyword>
<evidence type="ECO:0000256" key="1">
    <source>
        <dbReference type="SAM" id="MobiDB-lite"/>
    </source>
</evidence>
<reference evidence="3" key="1">
    <citation type="submission" date="2021-07" db="EMBL/GenBank/DDBJ databases">
        <authorList>
            <person name="Durling M."/>
        </authorList>
    </citation>
    <scope>NUCLEOTIDE SEQUENCE</scope>
</reference>
<sequence>MQSLNHHPPPPYPPQHVGDTIDAQQQQQSAEFRTAQVEAFMNRAVAQSRYYDLEPVPGELGPWSQPSVEPILTFTCFTAIFGVLHSPWLIGLYDLLLWYFAALLPPSNFQCKIKAAKSDKKLPCYLISSMGAR</sequence>
<accession>A0A9N9PVA9</accession>
<dbReference type="EMBL" id="CAJVRL010000070">
    <property type="protein sequence ID" value="CAG8956498.1"/>
    <property type="molecule type" value="Genomic_DNA"/>
</dbReference>
<comment type="caution">
    <text evidence="3">The sequence shown here is derived from an EMBL/GenBank/DDBJ whole genome shotgun (WGS) entry which is preliminary data.</text>
</comment>
<feature type="region of interest" description="Disordered" evidence="1">
    <location>
        <begin position="1"/>
        <end position="28"/>
    </location>
</feature>
<name>A0A9N9PVA9_9HELO</name>
<feature type="transmembrane region" description="Helical" evidence="2">
    <location>
        <begin position="71"/>
        <end position="104"/>
    </location>
</feature>
<keyword evidence="2" id="KW-0472">Membrane</keyword>
<dbReference type="Proteomes" id="UP000696280">
    <property type="component" value="Unassembled WGS sequence"/>
</dbReference>
<dbReference type="AlphaFoldDB" id="A0A9N9PVA9"/>
<evidence type="ECO:0000313" key="3">
    <source>
        <dbReference type="EMBL" id="CAG8956498.1"/>
    </source>
</evidence>
<evidence type="ECO:0000256" key="2">
    <source>
        <dbReference type="SAM" id="Phobius"/>
    </source>
</evidence>
<organism evidence="3 4">
    <name type="scientific">Hymenoscyphus fraxineus</name>
    <dbReference type="NCBI Taxonomy" id="746836"/>
    <lineage>
        <taxon>Eukaryota</taxon>
        <taxon>Fungi</taxon>
        <taxon>Dikarya</taxon>
        <taxon>Ascomycota</taxon>
        <taxon>Pezizomycotina</taxon>
        <taxon>Leotiomycetes</taxon>
        <taxon>Helotiales</taxon>
        <taxon>Helotiaceae</taxon>
        <taxon>Hymenoscyphus</taxon>
    </lineage>
</organism>
<proteinExistence type="predicted"/>
<keyword evidence="2" id="KW-0812">Transmembrane</keyword>
<evidence type="ECO:0000313" key="4">
    <source>
        <dbReference type="Proteomes" id="UP000696280"/>
    </source>
</evidence>
<dbReference type="OrthoDB" id="10537107at2759"/>
<keyword evidence="4" id="KW-1185">Reference proteome</keyword>
<gene>
    <name evidence="3" type="ORF">HYFRA_00003884</name>
</gene>